<evidence type="ECO:0000256" key="1">
    <source>
        <dbReference type="SAM" id="Phobius"/>
    </source>
</evidence>
<dbReference type="Proteomes" id="UP000250086">
    <property type="component" value="Unassembled WGS sequence"/>
</dbReference>
<accession>A0A2X0VN72</accession>
<evidence type="ECO:0000313" key="2">
    <source>
        <dbReference type="EMBL" id="SPT69140.1"/>
    </source>
</evidence>
<dbReference type="RefSeq" id="WP_113743324.1">
    <property type="nucleotide sequence ID" value="NZ_UAPV01000001.1"/>
</dbReference>
<reference evidence="2 3" key="1">
    <citation type="submission" date="2018-06" db="EMBL/GenBank/DDBJ databases">
        <authorList>
            <consortium name="Pathogen Informatics"/>
            <person name="Doyle S."/>
        </authorList>
    </citation>
    <scope>NUCLEOTIDE SEQUENCE [LARGE SCALE GENOMIC DNA]</scope>
    <source>
        <strain evidence="2 3">NCTC13093</strain>
    </source>
</reference>
<keyword evidence="3" id="KW-1185">Reference proteome</keyword>
<proteinExistence type="predicted"/>
<sequence>MSLSRQIKTVFIVISILAFIAYPFLVYYGIESGYVGLVLVFLVAVSLIRVVLYKGSASPLRYSVVFTMLTVVAIAILSSLFKRYELLLYYPVAVNIIFFTIFFTSLFSTPIIERFALMVHKELDAKAKRYVYYVTVVWIVFFVLNGLTALYFALYDIKMWTLWCGFLSYIAMGVLGAVEYGIRKVVQKL</sequence>
<feature type="transmembrane region" description="Helical" evidence="1">
    <location>
        <begin position="160"/>
        <end position="182"/>
    </location>
</feature>
<dbReference type="AlphaFoldDB" id="A0A2X0VN72"/>
<feature type="transmembrane region" description="Helical" evidence="1">
    <location>
        <begin position="64"/>
        <end position="81"/>
    </location>
</feature>
<keyword evidence="1" id="KW-1133">Transmembrane helix</keyword>
<organism evidence="2 3">
    <name type="scientific">Anaerobiospirillum thomasii</name>
    <dbReference type="NCBI Taxonomy" id="179995"/>
    <lineage>
        <taxon>Bacteria</taxon>
        <taxon>Pseudomonadati</taxon>
        <taxon>Pseudomonadota</taxon>
        <taxon>Gammaproteobacteria</taxon>
        <taxon>Aeromonadales</taxon>
        <taxon>Succinivibrionaceae</taxon>
        <taxon>Anaerobiospirillum</taxon>
    </lineage>
</organism>
<keyword evidence="1" id="KW-0472">Membrane</keyword>
<keyword evidence="1" id="KW-0812">Transmembrane</keyword>
<gene>
    <name evidence="2" type="ORF">NCTC13093_00503</name>
</gene>
<name>A0A2X0VN72_9GAMM</name>
<feature type="transmembrane region" description="Helical" evidence="1">
    <location>
        <begin position="130"/>
        <end position="154"/>
    </location>
</feature>
<feature type="transmembrane region" description="Helical" evidence="1">
    <location>
        <begin position="34"/>
        <end position="52"/>
    </location>
</feature>
<protein>
    <submittedName>
        <fullName evidence="2">Predicted membrane protein</fullName>
    </submittedName>
</protein>
<dbReference type="EMBL" id="UAPV01000001">
    <property type="protein sequence ID" value="SPT69140.1"/>
    <property type="molecule type" value="Genomic_DNA"/>
</dbReference>
<feature type="transmembrane region" description="Helical" evidence="1">
    <location>
        <begin position="7"/>
        <end position="28"/>
    </location>
</feature>
<evidence type="ECO:0000313" key="3">
    <source>
        <dbReference type="Proteomes" id="UP000250086"/>
    </source>
</evidence>
<feature type="transmembrane region" description="Helical" evidence="1">
    <location>
        <begin position="87"/>
        <end position="109"/>
    </location>
</feature>